<evidence type="ECO:0000313" key="3">
    <source>
        <dbReference type="Proteomes" id="UP001157418"/>
    </source>
</evidence>
<evidence type="ECO:0000313" key="2">
    <source>
        <dbReference type="EMBL" id="CAH1443887.1"/>
    </source>
</evidence>
<organism evidence="2 3">
    <name type="scientific">Lactuca virosa</name>
    <dbReference type="NCBI Taxonomy" id="75947"/>
    <lineage>
        <taxon>Eukaryota</taxon>
        <taxon>Viridiplantae</taxon>
        <taxon>Streptophyta</taxon>
        <taxon>Embryophyta</taxon>
        <taxon>Tracheophyta</taxon>
        <taxon>Spermatophyta</taxon>
        <taxon>Magnoliopsida</taxon>
        <taxon>eudicotyledons</taxon>
        <taxon>Gunneridae</taxon>
        <taxon>Pentapetalae</taxon>
        <taxon>asterids</taxon>
        <taxon>campanulids</taxon>
        <taxon>Asterales</taxon>
        <taxon>Asteraceae</taxon>
        <taxon>Cichorioideae</taxon>
        <taxon>Cichorieae</taxon>
        <taxon>Lactucinae</taxon>
        <taxon>Lactuca</taxon>
    </lineage>
</organism>
<feature type="region of interest" description="Disordered" evidence="1">
    <location>
        <begin position="83"/>
        <end position="120"/>
    </location>
</feature>
<dbReference type="Proteomes" id="UP001157418">
    <property type="component" value="Unassembled WGS sequence"/>
</dbReference>
<protein>
    <submittedName>
        <fullName evidence="2">Uncharacterized protein</fullName>
    </submittedName>
</protein>
<proteinExistence type="predicted"/>
<comment type="caution">
    <text evidence="2">The sequence shown here is derived from an EMBL/GenBank/DDBJ whole genome shotgun (WGS) entry which is preliminary data.</text>
</comment>
<sequence length="154" mass="16883">MACGATTDRVADPSPDLTPEEQITADLLSENYVKWNNVDKKLHPSSIRATLRSKSKVVGEEVVSLEGVMNRLDKVIDLPSRKFKRTTHGNELKSHGLPSSGGQSSSKEPASEEAATTNLHECPVVTDLDLKHAKENVPPSKAEFLSLMLLHFRP</sequence>
<keyword evidence="3" id="KW-1185">Reference proteome</keyword>
<name>A0AAU9P0U4_9ASTR</name>
<accession>A0AAU9P0U4</accession>
<feature type="compositionally biased region" description="Low complexity" evidence="1">
    <location>
        <begin position="104"/>
        <end position="115"/>
    </location>
</feature>
<dbReference type="EMBL" id="CAKMRJ010005523">
    <property type="protein sequence ID" value="CAH1443887.1"/>
    <property type="molecule type" value="Genomic_DNA"/>
</dbReference>
<evidence type="ECO:0000256" key="1">
    <source>
        <dbReference type="SAM" id="MobiDB-lite"/>
    </source>
</evidence>
<reference evidence="2 3" key="1">
    <citation type="submission" date="2022-01" db="EMBL/GenBank/DDBJ databases">
        <authorList>
            <person name="Xiong W."/>
            <person name="Schranz E."/>
        </authorList>
    </citation>
    <scope>NUCLEOTIDE SEQUENCE [LARGE SCALE GENOMIC DNA]</scope>
</reference>
<dbReference type="AlphaFoldDB" id="A0AAU9P0U4"/>
<gene>
    <name evidence="2" type="ORF">LVIROSA_LOCUS29772</name>
</gene>